<dbReference type="Proteomes" id="UP000073492">
    <property type="component" value="Unassembled WGS sequence"/>
</dbReference>
<accession>A0A139IDF2</accession>
<proteinExistence type="predicted"/>
<dbReference type="AlphaFoldDB" id="A0A139IDF2"/>
<organism evidence="1 2">
    <name type="scientific">Pseudocercospora musae</name>
    <dbReference type="NCBI Taxonomy" id="113226"/>
    <lineage>
        <taxon>Eukaryota</taxon>
        <taxon>Fungi</taxon>
        <taxon>Dikarya</taxon>
        <taxon>Ascomycota</taxon>
        <taxon>Pezizomycotina</taxon>
        <taxon>Dothideomycetes</taxon>
        <taxon>Dothideomycetidae</taxon>
        <taxon>Mycosphaerellales</taxon>
        <taxon>Mycosphaerellaceae</taxon>
        <taxon>Pseudocercospora</taxon>
    </lineage>
</organism>
<protein>
    <submittedName>
        <fullName evidence="1">Uncharacterized protein</fullName>
    </submittedName>
</protein>
<dbReference type="EMBL" id="LFZO01000145">
    <property type="protein sequence ID" value="KXT12632.1"/>
    <property type="molecule type" value="Genomic_DNA"/>
</dbReference>
<reference evidence="1 2" key="1">
    <citation type="submission" date="2015-07" db="EMBL/GenBank/DDBJ databases">
        <title>Comparative genomics of the Sigatoka disease complex on banana suggests a link between parallel evolutionary changes in Pseudocercospora fijiensis and Pseudocercospora eumusae and increased virulence on the banana host.</title>
        <authorList>
            <person name="Chang T.-C."/>
            <person name="Salvucci A."/>
            <person name="Crous P.W."/>
            <person name="Stergiopoulos I."/>
        </authorList>
    </citation>
    <scope>NUCLEOTIDE SEQUENCE [LARGE SCALE GENOMIC DNA]</scope>
    <source>
        <strain evidence="1 2">CBS 116634</strain>
    </source>
</reference>
<evidence type="ECO:0000313" key="1">
    <source>
        <dbReference type="EMBL" id="KXT12632.1"/>
    </source>
</evidence>
<keyword evidence="2" id="KW-1185">Reference proteome</keyword>
<name>A0A139IDF2_9PEZI</name>
<comment type="caution">
    <text evidence="1">The sequence shown here is derived from an EMBL/GenBank/DDBJ whole genome shotgun (WGS) entry which is preliminary data.</text>
</comment>
<evidence type="ECO:0000313" key="2">
    <source>
        <dbReference type="Proteomes" id="UP000073492"/>
    </source>
</evidence>
<sequence length="77" mass="8594">MRRSPCDDYANTLHANNDSLQLELDSDRVYFASTAQSIVRLNLDPGRTEEVLATTLIGGVVQLRGGFRKQENVLKQS</sequence>
<gene>
    <name evidence="1" type="ORF">AC579_4218</name>
</gene>